<dbReference type="NCBIfam" id="NF040570">
    <property type="entry name" value="guided_TnpB"/>
    <property type="match status" value="1"/>
</dbReference>
<dbReference type="PANTHER" id="PTHR30405">
    <property type="entry name" value="TRANSPOSASE"/>
    <property type="match status" value="1"/>
</dbReference>
<dbReference type="GO" id="GO:0032196">
    <property type="term" value="P:transposition"/>
    <property type="evidence" value="ECO:0007669"/>
    <property type="project" value="UniProtKB-KW"/>
</dbReference>
<evidence type="ECO:0000256" key="4">
    <source>
        <dbReference type="ARBA" id="ARBA00023125"/>
    </source>
</evidence>
<feature type="region of interest" description="Disordered" evidence="6">
    <location>
        <begin position="275"/>
        <end position="296"/>
    </location>
</feature>
<evidence type="ECO:0000259" key="7">
    <source>
        <dbReference type="Pfam" id="PF01385"/>
    </source>
</evidence>
<keyword evidence="4" id="KW-0238">DNA-binding</keyword>
<dbReference type="EMBL" id="MK932017">
    <property type="protein sequence ID" value="QCT05758.1"/>
    <property type="molecule type" value="Genomic_DNA"/>
</dbReference>
<dbReference type="InterPro" id="IPR010095">
    <property type="entry name" value="Cas12f1-like_TNB"/>
</dbReference>
<evidence type="ECO:0000313" key="9">
    <source>
        <dbReference type="EMBL" id="QCT05758.1"/>
    </source>
</evidence>
<reference evidence="9" key="1">
    <citation type="journal article" date="2019" name="ChemBioChem">
        <title>Identifying the Biosynthetic Gene Cluster for Triacsins with an N-Hydroxytriazene Moiety.</title>
        <authorList>
            <person name="Twigg F.F."/>
            <person name="Cai W."/>
            <person name="Huang W."/>
            <person name="Liu J."/>
            <person name="Sato M."/>
            <person name="Perez T.J."/>
            <person name="Geng J."/>
            <person name="Dror M.J."/>
            <person name="Montanez I."/>
            <person name="Tong T.L."/>
            <person name="Lee H."/>
            <person name="Zhang W."/>
        </authorList>
    </citation>
    <scope>NUCLEOTIDE SEQUENCE</scope>
    <source>
        <strain evidence="9">ATCC 31442</strain>
    </source>
</reference>
<comment type="similarity">
    <text evidence="1">In the C-terminal section; belongs to the transposase 35 family.</text>
</comment>
<proteinExistence type="inferred from homology"/>
<accession>A0A4P8XY15</accession>
<dbReference type="AlphaFoldDB" id="A0A4P8XY15"/>
<dbReference type="GO" id="GO:0006310">
    <property type="term" value="P:DNA recombination"/>
    <property type="evidence" value="ECO:0007669"/>
    <property type="project" value="UniProtKB-KW"/>
</dbReference>
<comment type="similarity">
    <text evidence="2">In the N-terminal section; belongs to the transposase 2 family.</text>
</comment>
<name>A0A4P8XY15_KITAU</name>
<dbReference type="PANTHER" id="PTHR30405:SF25">
    <property type="entry name" value="RNA-GUIDED DNA ENDONUCLEASE INSQ-RELATED"/>
    <property type="match status" value="1"/>
</dbReference>
<sequence length="390" mass="42956">MGQAIALGEMLRDHCSLYNGALQERRDAYRHTSKTSIKYGDQSAQLKEIRAFDPERQGRWSFSSQQATLRRLDKAFQAFFRRVKAGLTPGYPRFKGAGHFDTVTFPKDGDGCRWDSAPHLADTRLRLQGVGHVRVHQHRPVRGRVKTISVKREGNRWYAVLACDNVPAEPLAPTGAITGIDMGVTHFLTTSNGEHVANPRFLQTAAGELAEAQRHLATFPQRTRRRTKRHRAAARKVAKLHARIRRQRADFHHKTARALVTGHDVIAHERLNTAGMTKTPAPKPDPDRPGSFLPNGAASKAGLNRSILDAGWAQFLGILADKAESAGRLVVPVDARNTSRTCPECGHVAKENRATQAKFQCVRCGFAANADHVGAHNILNRAGLAHCAAA</sequence>
<keyword evidence="3" id="KW-0815">Transposition</keyword>
<dbReference type="Pfam" id="PF07282">
    <property type="entry name" value="Cas12f1-like_TNB"/>
    <property type="match status" value="1"/>
</dbReference>
<evidence type="ECO:0000256" key="5">
    <source>
        <dbReference type="ARBA" id="ARBA00023172"/>
    </source>
</evidence>
<organism evidence="9">
    <name type="scientific">Kitasatospora aureofaciens</name>
    <name type="common">Streptomyces aureofaciens</name>
    <dbReference type="NCBI Taxonomy" id="1894"/>
    <lineage>
        <taxon>Bacteria</taxon>
        <taxon>Bacillati</taxon>
        <taxon>Actinomycetota</taxon>
        <taxon>Actinomycetes</taxon>
        <taxon>Kitasatosporales</taxon>
        <taxon>Streptomycetaceae</taxon>
        <taxon>Kitasatospora</taxon>
    </lineage>
</organism>
<evidence type="ECO:0000256" key="6">
    <source>
        <dbReference type="SAM" id="MobiDB-lite"/>
    </source>
</evidence>
<dbReference type="GO" id="GO:0003677">
    <property type="term" value="F:DNA binding"/>
    <property type="evidence" value="ECO:0007669"/>
    <property type="project" value="UniProtKB-KW"/>
</dbReference>
<evidence type="ECO:0000256" key="3">
    <source>
        <dbReference type="ARBA" id="ARBA00022578"/>
    </source>
</evidence>
<evidence type="ECO:0000256" key="2">
    <source>
        <dbReference type="ARBA" id="ARBA00011044"/>
    </source>
</evidence>
<dbReference type="InterPro" id="IPR001959">
    <property type="entry name" value="Transposase"/>
</dbReference>
<evidence type="ECO:0000256" key="1">
    <source>
        <dbReference type="ARBA" id="ARBA00008761"/>
    </source>
</evidence>
<evidence type="ECO:0000259" key="8">
    <source>
        <dbReference type="Pfam" id="PF07282"/>
    </source>
</evidence>
<keyword evidence="5" id="KW-0233">DNA recombination</keyword>
<dbReference type="Pfam" id="PF01385">
    <property type="entry name" value="OrfB_IS605"/>
    <property type="match status" value="1"/>
</dbReference>
<feature type="domain" description="Cas12f1-like TNB" evidence="8">
    <location>
        <begin position="312"/>
        <end position="378"/>
    </location>
</feature>
<protein>
    <submittedName>
        <fullName evidence="9">Tri25</fullName>
    </submittedName>
</protein>
<feature type="domain" description="Probable transposase IS891/IS1136/IS1341" evidence="7">
    <location>
        <begin position="168"/>
        <end position="278"/>
    </location>
</feature>
<dbReference type="InterPro" id="IPR051399">
    <property type="entry name" value="RNA-guided_DNA_endo/Transpos"/>
</dbReference>